<proteinExistence type="predicted"/>
<reference evidence="2" key="1">
    <citation type="submission" date="2022-11" db="UniProtKB">
        <authorList>
            <consortium name="WormBaseParasite"/>
        </authorList>
    </citation>
    <scope>IDENTIFICATION</scope>
</reference>
<sequence>MMPNVSSKEIMYRNKEKGENKLSCDLIYTLMHFYSIGQIFIKIFVPFGVLHSSEEGILIEITQKSLHFPGGPCVPHVSRAEVYIMRQEIYQPENGKTLSLDAESNAL</sequence>
<evidence type="ECO:0000313" key="2">
    <source>
        <dbReference type="WBParaSite" id="nRc.2.0.1.t03822-RA"/>
    </source>
</evidence>
<dbReference type="WBParaSite" id="nRc.2.0.1.t03822-RA">
    <property type="protein sequence ID" value="nRc.2.0.1.t03822-RA"/>
    <property type="gene ID" value="nRc.2.0.1.g03822"/>
</dbReference>
<accession>A0A915HR24</accession>
<dbReference type="Proteomes" id="UP000887565">
    <property type="component" value="Unplaced"/>
</dbReference>
<name>A0A915HR24_ROMCU</name>
<protein>
    <submittedName>
        <fullName evidence="2">Uncharacterized protein</fullName>
    </submittedName>
</protein>
<keyword evidence="1" id="KW-1185">Reference proteome</keyword>
<dbReference type="AlphaFoldDB" id="A0A915HR24"/>
<organism evidence="1 2">
    <name type="scientific">Romanomermis culicivorax</name>
    <name type="common">Nematode worm</name>
    <dbReference type="NCBI Taxonomy" id="13658"/>
    <lineage>
        <taxon>Eukaryota</taxon>
        <taxon>Metazoa</taxon>
        <taxon>Ecdysozoa</taxon>
        <taxon>Nematoda</taxon>
        <taxon>Enoplea</taxon>
        <taxon>Dorylaimia</taxon>
        <taxon>Mermithida</taxon>
        <taxon>Mermithoidea</taxon>
        <taxon>Mermithidae</taxon>
        <taxon>Romanomermis</taxon>
    </lineage>
</organism>
<evidence type="ECO:0000313" key="1">
    <source>
        <dbReference type="Proteomes" id="UP000887565"/>
    </source>
</evidence>